<dbReference type="GO" id="GO:0003677">
    <property type="term" value="F:DNA binding"/>
    <property type="evidence" value="ECO:0007669"/>
    <property type="project" value="InterPro"/>
</dbReference>
<dbReference type="InterPro" id="IPR002104">
    <property type="entry name" value="Integrase_catalytic"/>
</dbReference>
<protein>
    <submittedName>
        <fullName evidence="3">Transposase</fullName>
    </submittedName>
</protein>
<evidence type="ECO:0000259" key="2">
    <source>
        <dbReference type="PROSITE" id="PS51898"/>
    </source>
</evidence>
<proteinExistence type="predicted"/>
<dbReference type="Pfam" id="PF00589">
    <property type="entry name" value="Phage_integrase"/>
    <property type="match status" value="1"/>
</dbReference>
<dbReference type="InterPro" id="IPR011010">
    <property type="entry name" value="DNA_brk_join_enz"/>
</dbReference>
<keyword evidence="1" id="KW-0233">DNA recombination</keyword>
<dbReference type="OrthoDB" id="8421690at2"/>
<dbReference type="InterPro" id="IPR013762">
    <property type="entry name" value="Integrase-like_cat_sf"/>
</dbReference>
<gene>
    <name evidence="3" type="ORF">DMH04_56350</name>
</gene>
<dbReference type="Proteomes" id="UP000287547">
    <property type="component" value="Unassembled WGS sequence"/>
</dbReference>
<dbReference type="Gene3D" id="1.10.443.10">
    <property type="entry name" value="Intergrase catalytic core"/>
    <property type="match status" value="1"/>
</dbReference>
<dbReference type="EMBL" id="QHKI01000147">
    <property type="protein sequence ID" value="RSM58176.1"/>
    <property type="molecule type" value="Genomic_DNA"/>
</dbReference>
<dbReference type="SUPFAM" id="SSF56349">
    <property type="entry name" value="DNA breaking-rejoining enzymes"/>
    <property type="match status" value="1"/>
</dbReference>
<dbReference type="PROSITE" id="PS51898">
    <property type="entry name" value="TYR_RECOMBINASE"/>
    <property type="match status" value="1"/>
</dbReference>
<evidence type="ECO:0000313" key="3">
    <source>
        <dbReference type="EMBL" id="RSM58176.1"/>
    </source>
</evidence>
<name>A0A428XS57_KIBAR</name>
<dbReference type="AlphaFoldDB" id="A0A428XS57"/>
<dbReference type="GO" id="GO:0006310">
    <property type="term" value="P:DNA recombination"/>
    <property type="evidence" value="ECO:0007669"/>
    <property type="project" value="UniProtKB-KW"/>
</dbReference>
<dbReference type="GO" id="GO:0015074">
    <property type="term" value="P:DNA integration"/>
    <property type="evidence" value="ECO:0007669"/>
    <property type="project" value="InterPro"/>
</dbReference>
<evidence type="ECO:0000313" key="4">
    <source>
        <dbReference type="Proteomes" id="UP000287547"/>
    </source>
</evidence>
<sequence length="223" mass="25109">MVTLYAYRHSYAQRHADAGTPPDVLRDLLGHEDIGTTQTYYRVTEKRLRSAVDKVVAFQLDRHGNRVWPEAKALLDHEHARMRVGAVTVPFGTCSEPSNVKAGGHACPFRFRCLGCGHFRTDPSYLPELRDYLHTLLRNKERIRAATELDSWAAVEAAPSDEEISRLRALIRLTERAVDELTDEDRAVLEDATSALRKVRQAVNLGMPGTAPPRSDPRLERNA</sequence>
<evidence type="ECO:0000256" key="1">
    <source>
        <dbReference type="ARBA" id="ARBA00023172"/>
    </source>
</evidence>
<reference evidence="3 4" key="1">
    <citation type="submission" date="2018-05" db="EMBL/GenBank/DDBJ databases">
        <title>Evolution of GPA BGCs.</title>
        <authorList>
            <person name="Waglechner N."/>
            <person name="Wright G.D."/>
        </authorList>
    </citation>
    <scope>NUCLEOTIDE SEQUENCE [LARGE SCALE GENOMIC DNA]</scope>
    <source>
        <strain evidence="3 4">A82846</strain>
    </source>
</reference>
<comment type="caution">
    <text evidence="3">The sequence shown here is derived from an EMBL/GenBank/DDBJ whole genome shotgun (WGS) entry which is preliminary data.</text>
</comment>
<organism evidence="3 4">
    <name type="scientific">Kibdelosporangium aridum</name>
    <dbReference type="NCBI Taxonomy" id="2030"/>
    <lineage>
        <taxon>Bacteria</taxon>
        <taxon>Bacillati</taxon>
        <taxon>Actinomycetota</taxon>
        <taxon>Actinomycetes</taxon>
        <taxon>Pseudonocardiales</taxon>
        <taxon>Pseudonocardiaceae</taxon>
        <taxon>Kibdelosporangium</taxon>
    </lineage>
</organism>
<feature type="domain" description="Tyr recombinase" evidence="2">
    <location>
        <begin position="1"/>
        <end position="53"/>
    </location>
</feature>
<accession>A0A428XS57</accession>